<dbReference type="EMBL" id="OZ019911">
    <property type="protein sequence ID" value="CAK9212597.1"/>
    <property type="molecule type" value="Genomic_DNA"/>
</dbReference>
<sequence>MSQSDKKNQQNRKLGGGRARMTSDEGKAAGVRKGNTTEQQQPLEKPNRGGRSSSPKSAKKTRKERGRLALASEINVRSSLTLQFALITGKNAKKNARGK</sequence>
<evidence type="ECO:0000256" key="1">
    <source>
        <dbReference type="SAM" id="MobiDB-lite"/>
    </source>
</evidence>
<protein>
    <submittedName>
        <fullName evidence="2">Uncharacterized protein</fullName>
    </submittedName>
</protein>
<evidence type="ECO:0000313" key="3">
    <source>
        <dbReference type="Proteomes" id="UP001497512"/>
    </source>
</evidence>
<accession>A0ABP0U4W1</accession>
<name>A0ABP0U4W1_9BRYO</name>
<reference evidence="2" key="1">
    <citation type="submission" date="2024-02" db="EMBL/GenBank/DDBJ databases">
        <authorList>
            <consortium name="ELIXIR-Norway"/>
            <consortium name="Elixir Norway"/>
        </authorList>
    </citation>
    <scope>NUCLEOTIDE SEQUENCE</scope>
</reference>
<keyword evidence="3" id="KW-1185">Reference proteome</keyword>
<proteinExistence type="predicted"/>
<dbReference type="Proteomes" id="UP001497512">
    <property type="component" value="Chromosome 19"/>
</dbReference>
<evidence type="ECO:0000313" key="2">
    <source>
        <dbReference type="EMBL" id="CAK9212597.1"/>
    </source>
</evidence>
<organism evidence="2 3">
    <name type="scientific">Sphagnum troendelagicum</name>
    <dbReference type="NCBI Taxonomy" id="128251"/>
    <lineage>
        <taxon>Eukaryota</taxon>
        <taxon>Viridiplantae</taxon>
        <taxon>Streptophyta</taxon>
        <taxon>Embryophyta</taxon>
        <taxon>Bryophyta</taxon>
        <taxon>Sphagnophytina</taxon>
        <taxon>Sphagnopsida</taxon>
        <taxon>Sphagnales</taxon>
        <taxon>Sphagnaceae</taxon>
        <taxon>Sphagnum</taxon>
    </lineage>
</organism>
<gene>
    <name evidence="2" type="ORF">CSSPTR1EN2_LOCUS11316</name>
</gene>
<feature type="region of interest" description="Disordered" evidence="1">
    <location>
        <begin position="1"/>
        <end position="72"/>
    </location>
</feature>